<dbReference type="OrthoDB" id="774557at2759"/>
<feature type="compositionally biased region" description="Low complexity" evidence="1">
    <location>
        <begin position="11"/>
        <end position="21"/>
    </location>
</feature>
<feature type="region of interest" description="Disordered" evidence="1">
    <location>
        <begin position="211"/>
        <end position="370"/>
    </location>
</feature>
<sequence length="762" mass="83721">MMQGPFPPQPGMQMQQGHIMGAPGPGHPMQQGMMHQGVSGPGGHVSQAGPMIGMQSGSPNAHALSHLQPQQAHMFQQQQQQQQQQQHPGMMNQQMNPAIMQQHNAQRAALLHQQHQQAMLQNHQNGMGMSFPQQLNSQQMAALQRQMGGGPIVNLSPHLRQQFQQQQAMQQQQAQQHATSNPQAAAMAQAHAAQMNQQAAAQAQAQAAAQQAHQQQQQQHMQQAQQQQAIAMQHAVSQQSNHSQSGSQVGPATSQGPQQGPLRPPSAMSHQGQASPAPQPTPQQQPQPAPQPRQQTPAPNHTPNMPNQPNPQQPTAAQLQHRQAQAMQQGGMQQAQVNPAAAQAQAARMAMMRQSQNQQNQNQNSHGGPGILKLMNFVDQLGKYNASRAEHLNQLSTWQAFVEKFFSETGAFLHVAYNKNTHRTKMFEVVYAALPRYFLSHFSTDVENLQVTIDGAIEKNIGTETKVECDRAKFIYTYKNQCQVICHGKLTAFWTGGNNKMEWLQFEMQGHHQMIPRGLLETLFQQEEINPLNAQQSPRMSKKNQKNQQQRQPQEATMPLSKLPNVGMSEWGLPPGLFHYLEIYETMNNMTSLMTHYHENPDLTPAAAMENWTREMSAGNPMAQPNANRMQGGMPPGQGMQQPQPGMPAGSRTPSGMGQPGLPPNQFMSPAMQNGLLPNGHMSSPSLMQQNHTPSPASHAMAHQQSQSSNTASVNTSPNVNNKRRRSTAKIDVDDGGGDANGAPKVKPSPRIGGNKRVKNNN</sequence>
<name>A0A9P6GPI5_9PLEO</name>
<feature type="region of interest" description="Disordered" evidence="1">
    <location>
        <begin position="626"/>
        <end position="762"/>
    </location>
</feature>
<evidence type="ECO:0000313" key="2">
    <source>
        <dbReference type="EMBL" id="KAF9737854.1"/>
    </source>
</evidence>
<feature type="compositionally biased region" description="Low complexity" evidence="1">
    <location>
        <begin position="695"/>
        <end position="709"/>
    </location>
</feature>
<dbReference type="AlphaFoldDB" id="A0A9P6GPI5"/>
<reference evidence="2" key="1">
    <citation type="journal article" date="2020" name="Mol. Plant Microbe Interact.">
        <title>Genome Sequence of the Biocontrol Agent Coniothyrium minitans strain Conio (IMI 134523).</title>
        <authorList>
            <person name="Patel D."/>
            <person name="Shittu T.A."/>
            <person name="Baroncelli R."/>
            <person name="Muthumeenakshi S."/>
            <person name="Osborne T.H."/>
            <person name="Janganan T.K."/>
            <person name="Sreenivasaprasad S."/>
        </authorList>
    </citation>
    <scope>NUCLEOTIDE SEQUENCE</scope>
    <source>
        <strain evidence="2">Conio</strain>
    </source>
</reference>
<feature type="compositionally biased region" description="Polar residues" evidence="1">
    <location>
        <begin position="681"/>
        <end position="694"/>
    </location>
</feature>
<feature type="compositionally biased region" description="Low complexity" evidence="1">
    <location>
        <begin position="630"/>
        <end position="648"/>
    </location>
</feature>
<feature type="compositionally biased region" description="Low complexity" evidence="1">
    <location>
        <begin position="292"/>
        <end position="305"/>
    </location>
</feature>
<feature type="region of interest" description="Disordered" evidence="1">
    <location>
        <begin position="161"/>
        <end position="192"/>
    </location>
</feature>
<feature type="region of interest" description="Disordered" evidence="1">
    <location>
        <begin position="533"/>
        <end position="562"/>
    </location>
</feature>
<protein>
    <submittedName>
        <fullName evidence="2">Topoisomerase ii-associated protein pat1</fullName>
    </submittedName>
</protein>
<dbReference type="EMBL" id="WJXW01000003">
    <property type="protein sequence ID" value="KAF9737854.1"/>
    <property type="molecule type" value="Genomic_DNA"/>
</dbReference>
<evidence type="ECO:0000313" key="3">
    <source>
        <dbReference type="Proteomes" id="UP000756921"/>
    </source>
</evidence>
<feature type="compositionally biased region" description="Polar residues" evidence="1">
    <location>
        <begin position="710"/>
        <end position="721"/>
    </location>
</feature>
<feature type="region of interest" description="Disordered" evidence="1">
    <location>
        <begin position="1"/>
        <end position="90"/>
    </location>
</feature>
<dbReference type="InterPro" id="IPR029005">
    <property type="entry name" value="LIM-bd/SEUSS"/>
</dbReference>
<dbReference type="Proteomes" id="UP000756921">
    <property type="component" value="Unassembled WGS sequence"/>
</dbReference>
<comment type="caution">
    <text evidence="2">The sequence shown here is derived from an EMBL/GenBank/DDBJ whole genome shotgun (WGS) entry which is preliminary data.</text>
</comment>
<feature type="compositionally biased region" description="Low complexity" evidence="1">
    <location>
        <begin position="68"/>
        <end position="90"/>
    </location>
</feature>
<keyword evidence="3" id="KW-1185">Reference proteome</keyword>
<feature type="compositionally biased region" description="Low complexity" evidence="1">
    <location>
        <begin position="211"/>
        <end position="248"/>
    </location>
</feature>
<dbReference type="PANTHER" id="PTHR10378">
    <property type="entry name" value="LIM DOMAIN-BINDING PROTEIN"/>
    <property type="match status" value="1"/>
</dbReference>
<proteinExistence type="predicted"/>
<feature type="compositionally biased region" description="Pro residues" evidence="1">
    <location>
        <begin position="277"/>
        <end position="291"/>
    </location>
</feature>
<gene>
    <name evidence="2" type="ORF">PMIN01_03137</name>
</gene>
<dbReference type="Pfam" id="PF01803">
    <property type="entry name" value="LIM_bind"/>
    <property type="match status" value="1"/>
</dbReference>
<feature type="compositionally biased region" description="Low complexity" evidence="1">
    <location>
        <begin position="161"/>
        <end position="176"/>
    </location>
</feature>
<feature type="compositionally biased region" description="Pro residues" evidence="1">
    <location>
        <begin position="1"/>
        <end position="10"/>
    </location>
</feature>
<feature type="compositionally biased region" description="Low complexity" evidence="1">
    <location>
        <begin position="313"/>
        <end position="364"/>
    </location>
</feature>
<feature type="compositionally biased region" description="Low complexity" evidence="1">
    <location>
        <begin position="183"/>
        <end position="192"/>
    </location>
</feature>
<accession>A0A9P6GPI5</accession>
<evidence type="ECO:0000256" key="1">
    <source>
        <dbReference type="SAM" id="MobiDB-lite"/>
    </source>
</evidence>
<organism evidence="2 3">
    <name type="scientific">Paraphaeosphaeria minitans</name>
    <dbReference type="NCBI Taxonomy" id="565426"/>
    <lineage>
        <taxon>Eukaryota</taxon>
        <taxon>Fungi</taxon>
        <taxon>Dikarya</taxon>
        <taxon>Ascomycota</taxon>
        <taxon>Pezizomycotina</taxon>
        <taxon>Dothideomycetes</taxon>
        <taxon>Pleosporomycetidae</taxon>
        <taxon>Pleosporales</taxon>
        <taxon>Massarineae</taxon>
        <taxon>Didymosphaeriaceae</taxon>
        <taxon>Paraphaeosphaeria</taxon>
    </lineage>
</organism>